<keyword evidence="1" id="KW-0472">Membrane</keyword>
<evidence type="ECO:0000256" key="1">
    <source>
        <dbReference type="SAM" id="Phobius"/>
    </source>
</evidence>
<keyword evidence="1" id="KW-1133">Transmembrane helix</keyword>
<evidence type="ECO:0000313" key="2">
    <source>
        <dbReference type="EMBL" id="OXU29669.1"/>
    </source>
</evidence>
<organism evidence="2 3">
    <name type="scientific">Trichomalopsis sarcophagae</name>
    <dbReference type="NCBI Taxonomy" id="543379"/>
    <lineage>
        <taxon>Eukaryota</taxon>
        <taxon>Metazoa</taxon>
        <taxon>Ecdysozoa</taxon>
        <taxon>Arthropoda</taxon>
        <taxon>Hexapoda</taxon>
        <taxon>Insecta</taxon>
        <taxon>Pterygota</taxon>
        <taxon>Neoptera</taxon>
        <taxon>Endopterygota</taxon>
        <taxon>Hymenoptera</taxon>
        <taxon>Apocrita</taxon>
        <taxon>Proctotrupomorpha</taxon>
        <taxon>Chalcidoidea</taxon>
        <taxon>Pteromalidae</taxon>
        <taxon>Pteromalinae</taxon>
        <taxon>Trichomalopsis</taxon>
    </lineage>
</organism>
<gene>
    <name evidence="2" type="ORF">TSAR_003133</name>
</gene>
<dbReference type="AlphaFoldDB" id="A0A232FGV3"/>
<protein>
    <submittedName>
        <fullName evidence="2">Uncharacterized protein</fullName>
    </submittedName>
</protein>
<sequence length="117" mass="12765">MAGSLGHPLMRSSCKSLLGAVAEDECNGAGAGCAQPRYAYTCIYVGAPAEKGDSHLFFKNHEHSNLFLRLQYTQLNLFLPRALLHLHSINRIIYVIIISIVIHLGDAAGVVCFLPSR</sequence>
<evidence type="ECO:0000313" key="3">
    <source>
        <dbReference type="Proteomes" id="UP000215335"/>
    </source>
</evidence>
<name>A0A232FGV3_9HYME</name>
<reference evidence="2 3" key="1">
    <citation type="journal article" date="2017" name="Curr. Biol.">
        <title>The Evolution of Venom by Co-option of Single-Copy Genes.</title>
        <authorList>
            <person name="Martinson E.O."/>
            <person name="Mrinalini"/>
            <person name="Kelkar Y.D."/>
            <person name="Chang C.H."/>
            <person name="Werren J.H."/>
        </authorList>
    </citation>
    <scope>NUCLEOTIDE SEQUENCE [LARGE SCALE GENOMIC DNA]</scope>
    <source>
        <strain evidence="2 3">Alberta</strain>
        <tissue evidence="2">Whole body</tissue>
    </source>
</reference>
<comment type="caution">
    <text evidence="2">The sequence shown here is derived from an EMBL/GenBank/DDBJ whole genome shotgun (WGS) entry which is preliminary data.</text>
</comment>
<dbReference type="EMBL" id="NNAY01000258">
    <property type="protein sequence ID" value="OXU29669.1"/>
    <property type="molecule type" value="Genomic_DNA"/>
</dbReference>
<accession>A0A232FGV3</accession>
<proteinExistence type="predicted"/>
<keyword evidence="3" id="KW-1185">Reference proteome</keyword>
<keyword evidence="1" id="KW-0812">Transmembrane</keyword>
<feature type="transmembrane region" description="Helical" evidence="1">
    <location>
        <begin position="92"/>
        <end position="114"/>
    </location>
</feature>
<dbReference type="Proteomes" id="UP000215335">
    <property type="component" value="Unassembled WGS sequence"/>
</dbReference>